<organism evidence="2">
    <name type="scientific">Prunus dulcis</name>
    <name type="common">Almond</name>
    <name type="synonym">Amygdalus dulcis</name>
    <dbReference type="NCBI Taxonomy" id="3755"/>
    <lineage>
        <taxon>Eukaryota</taxon>
        <taxon>Viridiplantae</taxon>
        <taxon>Streptophyta</taxon>
        <taxon>Embryophyta</taxon>
        <taxon>Tracheophyta</taxon>
        <taxon>Spermatophyta</taxon>
        <taxon>Magnoliopsida</taxon>
        <taxon>eudicotyledons</taxon>
        <taxon>Gunneridae</taxon>
        <taxon>Pentapetalae</taxon>
        <taxon>rosids</taxon>
        <taxon>fabids</taxon>
        <taxon>Rosales</taxon>
        <taxon>Rosaceae</taxon>
        <taxon>Amygdaloideae</taxon>
        <taxon>Amygdaleae</taxon>
        <taxon>Prunus</taxon>
    </lineage>
</organism>
<accession>A0A4Y1RYT6</accession>
<proteinExistence type="predicted"/>
<reference evidence="2" key="1">
    <citation type="journal article" date="2019" name="Science">
        <title>Mutation of a bHLH transcription factor allowed almond domestication.</title>
        <authorList>
            <person name="Sanchez-Perez R."/>
            <person name="Pavan S."/>
            <person name="Mazzeo R."/>
            <person name="Moldovan C."/>
            <person name="Aiese Cigliano R."/>
            <person name="Del Cueto J."/>
            <person name="Ricciardi F."/>
            <person name="Lotti C."/>
            <person name="Ricciardi L."/>
            <person name="Dicenta F."/>
            <person name="Lopez-Marques R.L."/>
            <person name="Lindberg Moller B."/>
        </authorList>
    </citation>
    <scope>NUCLEOTIDE SEQUENCE</scope>
</reference>
<dbReference type="AlphaFoldDB" id="A0A4Y1RYT6"/>
<gene>
    <name evidence="2" type="ORF">Prudu_022134</name>
</gene>
<dbReference type="EMBL" id="AP019304">
    <property type="protein sequence ID" value="BBH09594.1"/>
    <property type="molecule type" value="Genomic_DNA"/>
</dbReference>
<keyword evidence="1" id="KW-0812">Transmembrane</keyword>
<keyword evidence="1" id="KW-0472">Membrane</keyword>
<evidence type="ECO:0000256" key="1">
    <source>
        <dbReference type="SAM" id="Phobius"/>
    </source>
</evidence>
<feature type="transmembrane region" description="Helical" evidence="1">
    <location>
        <begin position="20"/>
        <end position="38"/>
    </location>
</feature>
<keyword evidence="1" id="KW-1133">Transmembrane helix</keyword>
<evidence type="ECO:0000313" key="2">
    <source>
        <dbReference type="EMBL" id="BBH09594.1"/>
    </source>
</evidence>
<protein>
    <submittedName>
        <fullName evidence="2">Mitochondrial substrate carrier family protein</fullName>
    </submittedName>
</protein>
<sequence length="69" mass="8126">MVKLDEEARWYTYKNMRCILIWQVIFVLAAMVGGLEQLQHSKITRDYLSPFSTRASVTPPKEVFLVDQY</sequence>
<name>A0A4Y1RYT6_PRUDU</name>